<name>A0A2N5VA26_9BASI</name>
<dbReference type="GO" id="GO:0000146">
    <property type="term" value="F:microfilament motor activity"/>
    <property type="evidence" value="ECO:0007669"/>
    <property type="project" value="TreeGrafter"/>
</dbReference>
<evidence type="ECO:0000256" key="2">
    <source>
        <dbReference type="SAM" id="MobiDB-lite"/>
    </source>
</evidence>
<dbReference type="PANTHER" id="PTHR45615:SF40">
    <property type="entry name" value="MYOSIN HEAVY CHAIN, NON-MUSCLE"/>
    <property type="match status" value="1"/>
</dbReference>
<sequence>MRQIVRCNTAHQPVVSFLQLHLKHDNHLLTSSCTSPVTSRQRQPSSQAETTQQLRRTSYVGIHLTGFFITRFKPLHQQKELIQSQLNELRTSLLQHLAAVLAQGFKRLEQQLAISSSSSLEKTSHILHLHSNHNSSLFTPSSSTSNGFYNQQTPSRKDAHDTRRTPLLPSSSSSPNLYNSRNEKKLQEQQQHATRQEELEELKGLLNDRKAIISKQAADLSLLELEVDTLKQSLSDQSSTHKQLELARSNSDRGTQQQIKSLEQENRQLAADLAVYKQQAESSQDELKRLRSELEIMHSDRQLERMRELNETLGTRARKAEQQVQEVDGTKRALEEQLSMLKADLEEVRRSTDTALDERDALQKDLERSQGTIHSLEAQITTLRLDDKTGQRLSHFLAHHHHQIPVDHDRAADTYVDELVRCLDEYVTLTNELLTYEQGLRPALREELESCKLAHGRDKAALMERVASLEAQNVQLETRTKALEAAAADEHHHHHHHQGSVSSSSSRGGRAEAEELGAVKLELVEAKNRLAAALSTSSGALEASLREIWKLIPAACPPLGVDPTAATAKSLDTIPSNGHELMGFKAVYEQSKKVALSSSVGVGGSLGGLFGLGKRSPTPVATTTGTSTSATTTTSSTSTDEPTQEFSVDHTLQKIKLLIENYKKLADRIVKSEAEKDSHKNNSIKAQKLVAESQGAPRIYQGQVKELEEWLEYADTQSAAMLEKVNDLMESEEKSNMVALRAEAALIKYQNQVRQL</sequence>
<dbReference type="GO" id="GO:0016460">
    <property type="term" value="C:myosin II complex"/>
    <property type="evidence" value="ECO:0007669"/>
    <property type="project" value="TreeGrafter"/>
</dbReference>
<dbReference type="GO" id="GO:0032982">
    <property type="term" value="C:myosin filament"/>
    <property type="evidence" value="ECO:0007669"/>
    <property type="project" value="TreeGrafter"/>
</dbReference>
<feature type="region of interest" description="Disordered" evidence="2">
    <location>
        <begin position="617"/>
        <end position="646"/>
    </location>
</feature>
<feature type="compositionally biased region" description="Low complexity" evidence="2">
    <location>
        <begin position="499"/>
        <end position="508"/>
    </location>
</feature>
<dbReference type="PANTHER" id="PTHR45615">
    <property type="entry name" value="MYOSIN HEAVY CHAIN, NON-MUSCLE"/>
    <property type="match status" value="1"/>
</dbReference>
<dbReference type="Proteomes" id="UP000235388">
    <property type="component" value="Unassembled WGS sequence"/>
</dbReference>
<dbReference type="OrthoDB" id="5569911at2759"/>
<feature type="compositionally biased region" description="Low complexity" evidence="2">
    <location>
        <begin position="137"/>
        <end position="146"/>
    </location>
</feature>
<feature type="compositionally biased region" description="Low complexity" evidence="2">
    <location>
        <begin position="165"/>
        <end position="180"/>
    </location>
</feature>
<dbReference type="STRING" id="200324.A0A2N5VA26"/>
<feature type="compositionally biased region" description="Basic and acidic residues" evidence="2">
    <location>
        <begin position="155"/>
        <end position="164"/>
    </location>
</feature>
<feature type="coiled-coil region" evidence="1">
    <location>
        <begin position="459"/>
        <end position="486"/>
    </location>
</feature>
<accession>A0A2N5VA26</accession>
<dbReference type="Gene3D" id="1.10.287.1490">
    <property type="match status" value="1"/>
</dbReference>
<feature type="coiled-coil region" evidence="1">
    <location>
        <begin position="655"/>
        <end position="682"/>
    </location>
</feature>
<protein>
    <submittedName>
        <fullName evidence="3">Uncharacterized protein</fullName>
    </submittedName>
</protein>
<feature type="compositionally biased region" description="Polar residues" evidence="2">
    <location>
        <begin position="248"/>
        <end position="258"/>
    </location>
</feature>
<dbReference type="GO" id="GO:0051015">
    <property type="term" value="F:actin filament binding"/>
    <property type="evidence" value="ECO:0007669"/>
    <property type="project" value="TreeGrafter"/>
</dbReference>
<gene>
    <name evidence="3" type="ORF">PCANC_06553</name>
</gene>
<evidence type="ECO:0000313" key="4">
    <source>
        <dbReference type="Proteomes" id="UP000235388"/>
    </source>
</evidence>
<feature type="region of interest" description="Disordered" evidence="2">
    <location>
        <begin position="137"/>
        <end position="196"/>
    </location>
</feature>
<dbReference type="GO" id="GO:0005737">
    <property type="term" value="C:cytoplasm"/>
    <property type="evidence" value="ECO:0007669"/>
    <property type="project" value="TreeGrafter"/>
</dbReference>
<feature type="region of interest" description="Disordered" evidence="2">
    <location>
        <begin position="233"/>
        <end position="258"/>
    </location>
</feature>
<evidence type="ECO:0000313" key="3">
    <source>
        <dbReference type="EMBL" id="PLW46859.1"/>
    </source>
</evidence>
<keyword evidence="4" id="KW-1185">Reference proteome</keyword>
<evidence type="ECO:0000256" key="1">
    <source>
        <dbReference type="SAM" id="Coils"/>
    </source>
</evidence>
<feature type="region of interest" description="Disordered" evidence="2">
    <location>
        <begin position="486"/>
        <end position="512"/>
    </location>
</feature>
<organism evidence="3 4">
    <name type="scientific">Puccinia coronata f. sp. avenae</name>
    <dbReference type="NCBI Taxonomy" id="200324"/>
    <lineage>
        <taxon>Eukaryota</taxon>
        <taxon>Fungi</taxon>
        <taxon>Dikarya</taxon>
        <taxon>Basidiomycota</taxon>
        <taxon>Pucciniomycotina</taxon>
        <taxon>Pucciniomycetes</taxon>
        <taxon>Pucciniales</taxon>
        <taxon>Pucciniaceae</taxon>
        <taxon>Puccinia</taxon>
    </lineage>
</organism>
<feature type="region of interest" description="Disordered" evidence="2">
    <location>
        <begin position="33"/>
        <end position="53"/>
    </location>
</feature>
<comment type="caution">
    <text evidence="3">The sequence shown here is derived from an EMBL/GenBank/DDBJ whole genome shotgun (WGS) entry which is preliminary data.</text>
</comment>
<dbReference type="EMBL" id="PGCJ01000115">
    <property type="protein sequence ID" value="PLW46859.1"/>
    <property type="molecule type" value="Genomic_DNA"/>
</dbReference>
<dbReference type="AlphaFoldDB" id="A0A2N5VA26"/>
<reference evidence="3 4" key="1">
    <citation type="submission" date="2017-11" db="EMBL/GenBank/DDBJ databases">
        <title>De novo assembly and phasing of dikaryotic genomes from two isolates of Puccinia coronata f. sp. avenae, the causal agent of oat crown rust.</title>
        <authorList>
            <person name="Miller M.E."/>
            <person name="Zhang Y."/>
            <person name="Omidvar V."/>
            <person name="Sperschneider J."/>
            <person name="Schwessinger B."/>
            <person name="Raley C."/>
            <person name="Palmer J.M."/>
            <person name="Garnica D."/>
            <person name="Upadhyaya N."/>
            <person name="Rathjen J."/>
            <person name="Taylor J.M."/>
            <person name="Park R.F."/>
            <person name="Dodds P.N."/>
            <person name="Hirsch C.D."/>
            <person name="Kianian S.F."/>
            <person name="Figueroa M."/>
        </authorList>
    </citation>
    <scope>NUCLEOTIDE SEQUENCE [LARGE SCALE GENOMIC DNA]</scope>
    <source>
        <strain evidence="3">12NC29</strain>
    </source>
</reference>
<keyword evidence="1" id="KW-0175">Coiled coil</keyword>
<proteinExistence type="predicted"/>
<feature type="compositionally biased region" description="Low complexity" evidence="2">
    <location>
        <begin position="617"/>
        <end position="639"/>
    </location>
</feature>